<sequence length="257" mass="27437">MAFGSCSVAQQCPTYLDYKTAFPITLKSATSKLSVKRQSLEDMISIHPGNAVPGNAQSNASHRPGGSEPRAGFRRPSWTAVPEPTDQPGRLAPPPQPLPPAPAPPPWTVWAAAQGSGSDRTHLPTLPLRPLNPKNMGTDLEKTTVAAQEYILRTLSPRRTLETGLSVSCWVSSDENFKTSRRACVLRRNVPQTPAGRTPAWRMRPALLGPSGTGPPHPAAPARQGAPGPHAPAAPHARPMCLEAGVWVLPPQLRAAR</sequence>
<feature type="region of interest" description="Disordered" evidence="1">
    <location>
        <begin position="46"/>
        <end position="138"/>
    </location>
</feature>
<accession>A0A834BMJ6</accession>
<evidence type="ECO:0000313" key="3">
    <source>
        <dbReference type="Proteomes" id="UP000664940"/>
    </source>
</evidence>
<dbReference type="AlphaFoldDB" id="A0A834BMJ6"/>
<comment type="caution">
    <text evidence="2">The sequence shown here is derived from an EMBL/GenBank/DDBJ whole genome shotgun (WGS) entry which is preliminary data.</text>
</comment>
<feature type="compositionally biased region" description="Low complexity" evidence="1">
    <location>
        <begin position="123"/>
        <end position="133"/>
    </location>
</feature>
<dbReference type="Proteomes" id="UP000664940">
    <property type="component" value="Unassembled WGS sequence"/>
</dbReference>
<dbReference type="EMBL" id="JABVXQ010000001">
    <property type="protein sequence ID" value="KAF6130790.1"/>
    <property type="molecule type" value="Genomic_DNA"/>
</dbReference>
<name>A0A834BMJ6_9CHIR</name>
<feature type="compositionally biased region" description="Low complexity" evidence="1">
    <location>
        <begin position="220"/>
        <end position="236"/>
    </location>
</feature>
<proteinExistence type="predicted"/>
<protein>
    <submittedName>
        <fullName evidence="2">Uncharacterized protein</fullName>
    </submittedName>
</protein>
<evidence type="ECO:0000313" key="2">
    <source>
        <dbReference type="EMBL" id="KAF6130790.1"/>
    </source>
</evidence>
<feature type="compositionally biased region" description="Pro residues" evidence="1">
    <location>
        <begin position="91"/>
        <end position="107"/>
    </location>
</feature>
<reference evidence="2 3" key="1">
    <citation type="journal article" date="2020" name="Nature">
        <title>Six reference-quality genomes reveal evolution of bat adaptations.</title>
        <authorList>
            <person name="Jebb D."/>
            <person name="Huang Z."/>
            <person name="Pippel M."/>
            <person name="Hughes G.M."/>
            <person name="Lavrichenko K."/>
            <person name="Devanna P."/>
            <person name="Winkler S."/>
            <person name="Jermiin L.S."/>
            <person name="Skirmuntt E.C."/>
            <person name="Katzourakis A."/>
            <person name="Burkitt-Gray L."/>
            <person name="Ray D.A."/>
            <person name="Sullivan K.A.M."/>
            <person name="Roscito J.G."/>
            <person name="Kirilenko B.M."/>
            <person name="Davalos L.M."/>
            <person name="Corthals A.P."/>
            <person name="Power M.L."/>
            <person name="Jones G."/>
            <person name="Ransome R.D."/>
            <person name="Dechmann D.K.N."/>
            <person name="Locatelli A.G."/>
            <person name="Puechmaille S.J."/>
            <person name="Fedrigo O."/>
            <person name="Jarvis E.D."/>
            <person name="Hiller M."/>
            <person name="Vernes S.C."/>
            <person name="Myers E.W."/>
            <person name="Teeling E.C."/>
        </authorList>
    </citation>
    <scope>NUCLEOTIDE SEQUENCE [LARGE SCALE GENOMIC DNA]</scope>
    <source>
        <strain evidence="2">Bat1K_MPI-CBG_1</strain>
    </source>
</reference>
<gene>
    <name evidence="2" type="ORF">HJG60_007768</name>
</gene>
<organism evidence="2 3">
    <name type="scientific">Phyllostomus discolor</name>
    <name type="common">pale spear-nosed bat</name>
    <dbReference type="NCBI Taxonomy" id="89673"/>
    <lineage>
        <taxon>Eukaryota</taxon>
        <taxon>Metazoa</taxon>
        <taxon>Chordata</taxon>
        <taxon>Craniata</taxon>
        <taxon>Vertebrata</taxon>
        <taxon>Euteleostomi</taxon>
        <taxon>Mammalia</taxon>
        <taxon>Eutheria</taxon>
        <taxon>Laurasiatheria</taxon>
        <taxon>Chiroptera</taxon>
        <taxon>Yangochiroptera</taxon>
        <taxon>Phyllostomidae</taxon>
        <taxon>Phyllostominae</taxon>
        <taxon>Phyllostomus</taxon>
    </lineage>
</organism>
<evidence type="ECO:0000256" key="1">
    <source>
        <dbReference type="SAM" id="MobiDB-lite"/>
    </source>
</evidence>
<feature type="region of interest" description="Disordered" evidence="1">
    <location>
        <begin position="195"/>
        <end position="236"/>
    </location>
</feature>